<sequence>MLHVLLSVNCVNYDFPEYDGHVQSSVSPQVPRCSSYCSRFEELLRIGRDCANPDEKSQCLLQTKYGLWEVRNPFCKRVEGG</sequence>
<protein>
    <submittedName>
        <fullName evidence="1">Uncharacterized protein</fullName>
    </submittedName>
</protein>
<dbReference type="EMBL" id="JAWHQM010000031">
    <property type="protein sequence ID" value="KAK5633372.1"/>
    <property type="molecule type" value="Genomic_DNA"/>
</dbReference>
<gene>
    <name evidence="1" type="ORF">RRF57_009086</name>
</gene>
<reference evidence="1 2" key="1">
    <citation type="submission" date="2023-10" db="EMBL/GenBank/DDBJ databases">
        <title>Draft genome sequence of Xylaria bambusicola isolate GMP-LS, the root and basal stem rot pathogen of sugarcane in Indonesia.</title>
        <authorList>
            <person name="Selvaraj P."/>
            <person name="Muralishankar V."/>
            <person name="Muruganantham S."/>
            <person name="Sp S."/>
            <person name="Haryani S."/>
            <person name="Lau K.J.X."/>
            <person name="Naqvi N.I."/>
        </authorList>
    </citation>
    <scope>NUCLEOTIDE SEQUENCE [LARGE SCALE GENOMIC DNA]</scope>
    <source>
        <strain evidence="1">GMP-LS</strain>
    </source>
</reference>
<evidence type="ECO:0000313" key="2">
    <source>
        <dbReference type="Proteomes" id="UP001305414"/>
    </source>
</evidence>
<comment type="caution">
    <text evidence="1">The sequence shown here is derived from an EMBL/GenBank/DDBJ whole genome shotgun (WGS) entry which is preliminary data.</text>
</comment>
<name>A0AAN7UQD9_9PEZI</name>
<proteinExistence type="predicted"/>
<dbReference type="AlphaFoldDB" id="A0AAN7UQD9"/>
<accession>A0AAN7UQD9</accession>
<dbReference type="Proteomes" id="UP001305414">
    <property type="component" value="Unassembled WGS sequence"/>
</dbReference>
<keyword evidence="2" id="KW-1185">Reference proteome</keyword>
<evidence type="ECO:0000313" key="1">
    <source>
        <dbReference type="EMBL" id="KAK5633372.1"/>
    </source>
</evidence>
<organism evidence="1 2">
    <name type="scientific">Xylaria bambusicola</name>
    <dbReference type="NCBI Taxonomy" id="326684"/>
    <lineage>
        <taxon>Eukaryota</taxon>
        <taxon>Fungi</taxon>
        <taxon>Dikarya</taxon>
        <taxon>Ascomycota</taxon>
        <taxon>Pezizomycotina</taxon>
        <taxon>Sordariomycetes</taxon>
        <taxon>Xylariomycetidae</taxon>
        <taxon>Xylariales</taxon>
        <taxon>Xylariaceae</taxon>
        <taxon>Xylaria</taxon>
    </lineage>
</organism>